<keyword evidence="3" id="KW-1185">Reference proteome</keyword>
<organism evidence="2 3">
    <name type="scientific">Thorsellia kenyensis</name>
    <dbReference type="NCBI Taxonomy" id="1549888"/>
    <lineage>
        <taxon>Bacteria</taxon>
        <taxon>Pseudomonadati</taxon>
        <taxon>Pseudomonadota</taxon>
        <taxon>Gammaproteobacteria</taxon>
        <taxon>Enterobacterales</taxon>
        <taxon>Thorselliaceae</taxon>
        <taxon>Thorsellia</taxon>
    </lineage>
</organism>
<accession>A0ABV6C9D4</accession>
<sequence length="76" mass="8336">MSVDKSRPEKSTSHSPELESSTERVKPSKLERPLTLPTLSEAKPAPPEVSHILISGLQIKCGLRLLAQVLEVVEHV</sequence>
<comment type="caution">
    <text evidence="2">The sequence shown here is derived from an EMBL/GenBank/DDBJ whole genome shotgun (WGS) entry which is preliminary data.</text>
</comment>
<evidence type="ECO:0000313" key="3">
    <source>
        <dbReference type="Proteomes" id="UP001589758"/>
    </source>
</evidence>
<feature type="compositionally biased region" description="Basic and acidic residues" evidence="1">
    <location>
        <begin position="1"/>
        <end position="12"/>
    </location>
</feature>
<proteinExistence type="predicted"/>
<dbReference type="RefSeq" id="WP_385876283.1">
    <property type="nucleotide sequence ID" value="NZ_JBHLXE010000036.1"/>
</dbReference>
<feature type="compositionally biased region" description="Basic and acidic residues" evidence="1">
    <location>
        <begin position="21"/>
        <end position="32"/>
    </location>
</feature>
<protein>
    <submittedName>
        <fullName evidence="2">Uncharacterized protein</fullName>
    </submittedName>
</protein>
<dbReference type="EMBL" id="JBHLXE010000036">
    <property type="protein sequence ID" value="MFC0179187.1"/>
    <property type="molecule type" value="Genomic_DNA"/>
</dbReference>
<dbReference type="Proteomes" id="UP001589758">
    <property type="component" value="Unassembled WGS sequence"/>
</dbReference>
<name>A0ABV6C9D4_9GAMM</name>
<evidence type="ECO:0000313" key="2">
    <source>
        <dbReference type="EMBL" id="MFC0179187.1"/>
    </source>
</evidence>
<evidence type="ECO:0000256" key="1">
    <source>
        <dbReference type="SAM" id="MobiDB-lite"/>
    </source>
</evidence>
<reference evidence="2 3" key="1">
    <citation type="submission" date="2024-09" db="EMBL/GenBank/DDBJ databases">
        <authorList>
            <person name="Sun Q."/>
            <person name="Mori K."/>
        </authorList>
    </citation>
    <scope>NUCLEOTIDE SEQUENCE [LARGE SCALE GENOMIC DNA]</scope>
    <source>
        <strain evidence="2 3">CCM 8545</strain>
    </source>
</reference>
<feature type="region of interest" description="Disordered" evidence="1">
    <location>
        <begin position="1"/>
        <end position="46"/>
    </location>
</feature>
<gene>
    <name evidence="2" type="ORF">ACFFIT_03580</name>
</gene>